<comment type="caution">
    <text evidence="1">The sequence shown here is derived from an EMBL/GenBank/DDBJ whole genome shotgun (WGS) entry which is preliminary data.</text>
</comment>
<dbReference type="Pfam" id="PF03243">
    <property type="entry name" value="MerB"/>
    <property type="match status" value="1"/>
</dbReference>
<organism evidence="1 2">
    <name type="scientific">Metaclostridioides mangenotii</name>
    <dbReference type="NCBI Taxonomy" id="1540"/>
    <lineage>
        <taxon>Bacteria</taxon>
        <taxon>Bacillati</taxon>
        <taxon>Bacillota</taxon>
        <taxon>Clostridia</taxon>
        <taxon>Peptostreptococcales</taxon>
        <taxon>Peptostreptococcaceae</taxon>
        <taxon>Metaclostridioides</taxon>
    </lineage>
</organism>
<dbReference type="InterPro" id="IPR004927">
    <property type="entry name" value="MerB"/>
</dbReference>
<sequence length="161" mass="18282">MSEVEKYKNLDDTQRAIRVSIMDMIIEKKRCVTLNEVVNVLSSKLSIDREYLQNTLDSFIKENVLVAEGENINFIYPVSALSTSHNVTLDDGREFYAMCAIDAIGTSCTFHQNVTINSMCCVTGQEIKIRVEDEQIKYVSNPNLRVLHVDLDKHSEWAASC</sequence>
<proteinExistence type="predicted"/>
<accession>A0ABS4E736</accession>
<reference evidence="1 2" key="1">
    <citation type="submission" date="2021-03" db="EMBL/GenBank/DDBJ databases">
        <title>Genomic Encyclopedia of Type Strains, Phase IV (KMG-IV): sequencing the most valuable type-strain genomes for metagenomic binning, comparative biology and taxonomic classification.</title>
        <authorList>
            <person name="Goeker M."/>
        </authorList>
    </citation>
    <scope>NUCLEOTIDE SEQUENCE [LARGE SCALE GENOMIC DNA]</scope>
    <source>
        <strain evidence="1 2">DSM 1289</strain>
    </source>
</reference>
<gene>
    <name evidence="1" type="ORF">J2Z43_000157</name>
</gene>
<dbReference type="InterPro" id="IPR053717">
    <property type="entry name" value="MerB_lyase_sf"/>
</dbReference>
<name>A0ABS4E736_9FIRM</name>
<keyword evidence="2" id="KW-1185">Reference proteome</keyword>
<dbReference type="SUPFAM" id="SSF160387">
    <property type="entry name" value="NosL/MerB-like"/>
    <property type="match status" value="1"/>
</dbReference>
<evidence type="ECO:0000313" key="1">
    <source>
        <dbReference type="EMBL" id="MBP1853767.1"/>
    </source>
</evidence>
<dbReference type="Gene3D" id="3.30.450.410">
    <property type="match status" value="1"/>
</dbReference>
<dbReference type="NCBIfam" id="NF040728">
    <property type="entry name" value="MerB_rel_SaoL"/>
    <property type="match status" value="1"/>
</dbReference>
<dbReference type="EMBL" id="JAGGJX010000001">
    <property type="protein sequence ID" value="MBP1853767.1"/>
    <property type="molecule type" value="Genomic_DNA"/>
</dbReference>
<protein>
    <recommendedName>
        <fullName evidence="3">Alkylmercury lyase</fullName>
    </recommendedName>
</protein>
<evidence type="ECO:0008006" key="3">
    <source>
        <dbReference type="Google" id="ProtNLM"/>
    </source>
</evidence>
<evidence type="ECO:0000313" key="2">
    <source>
        <dbReference type="Proteomes" id="UP000767291"/>
    </source>
</evidence>
<dbReference type="Proteomes" id="UP000767291">
    <property type="component" value="Unassembled WGS sequence"/>
</dbReference>